<sequence>MVSFLPGRTLTLEQAVSAVQLAEFTWSAAELAHALGLTAREAVHFALTEPGWPACFFRDGEGRAR</sequence>
<dbReference type="KEGG" id="nfr:ERS450000_04892"/>
<reference evidence="2" key="1">
    <citation type="submission" date="2015-03" db="EMBL/GenBank/DDBJ databases">
        <authorList>
            <consortium name="Pathogen Informatics"/>
        </authorList>
    </citation>
    <scope>NUCLEOTIDE SEQUENCE [LARGE SCALE GENOMIC DNA]</scope>
    <source>
        <strain evidence="2">NCTC11134</strain>
        <plasmid evidence="2">2</plasmid>
    </source>
</reference>
<proteinExistence type="predicted"/>
<name>A0A0H5P3R8_NOCFR</name>
<keyword evidence="1" id="KW-0614">Plasmid</keyword>
<evidence type="ECO:0000313" key="1">
    <source>
        <dbReference type="EMBL" id="CRY82312.1"/>
    </source>
</evidence>
<geneLocation type="plasmid" evidence="1">
    <name>2</name>
</geneLocation>
<evidence type="ECO:0000313" key="2">
    <source>
        <dbReference type="Proteomes" id="UP000057820"/>
    </source>
</evidence>
<dbReference type="Proteomes" id="UP000057820">
    <property type="component" value="Plasmid 2"/>
</dbReference>
<dbReference type="EMBL" id="LN868939">
    <property type="protein sequence ID" value="CRY82312.1"/>
    <property type="molecule type" value="Genomic_DNA"/>
</dbReference>
<protein>
    <submittedName>
        <fullName evidence="1">Uncharacterized protein</fullName>
    </submittedName>
</protein>
<dbReference type="AlphaFoldDB" id="A0A0H5P3R8"/>
<gene>
    <name evidence="1" type="ORF">ERS450000_04892</name>
</gene>
<organism evidence="1 2">
    <name type="scientific">Nocardia farcinica</name>
    <dbReference type="NCBI Taxonomy" id="37329"/>
    <lineage>
        <taxon>Bacteria</taxon>
        <taxon>Bacillati</taxon>
        <taxon>Actinomycetota</taxon>
        <taxon>Actinomycetes</taxon>
        <taxon>Mycobacteriales</taxon>
        <taxon>Nocardiaceae</taxon>
        <taxon>Nocardia</taxon>
    </lineage>
</organism>
<accession>A0A0H5P3R8</accession>